<evidence type="ECO:0000259" key="4">
    <source>
        <dbReference type="Pfam" id="PF13458"/>
    </source>
</evidence>
<comment type="similarity">
    <text evidence="1">Belongs to the leucine-binding protein family.</text>
</comment>
<dbReference type="KEGG" id="kbs:EPA93_19615"/>
<evidence type="ECO:0000313" key="6">
    <source>
        <dbReference type="Proteomes" id="UP000290365"/>
    </source>
</evidence>
<accession>A0A4P6JRY6</accession>
<dbReference type="CDD" id="cd06342">
    <property type="entry name" value="PBP1_ABC_LIVBP-like"/>
    <property type="match status" value="1"/>
</dbReference>
<evidence type="ECO:0000256" key="2">
    <source>
        <dbReference type="ARBA" id="ARBA00022729"/>
    </source>
</evidence>
<reference evidence="5 6" key="1">
    <citation type="submission" date="2019-01" db="EMBL/GenBank/DDBJ databases">
        <title>Ktedonosporobacter rubrisoli SCAWS-G2.</title>
        <authorList>
            <person name="Huang Y."/>
            <person name="Yan B."/>
        </authorList>
    </citation>
    <scope>NUCLEOTIDE SEQUENCE [LARGE SCALE GENOMIC DNA]</scope>
    <source>
        <strain evidence="5 6">SCAWS-G2</strain>
    </source>
</reference>
<dbReference type="EMBL" id="CP035758">
    <property type="protein sequence ID" value="QBD78083.1"/>
    <property type="molecule type" value="Genomic_DNA"/>
</dbReference>
<dbReference type="AlphaFoldDB" id="A0A4P6JRY6"/>
<evidence type="ECO:0000313" key="5">
    <source>
        <dbReference type="EMBL" id="QBD78083.1"/>
    </source>
</evidence>
<evidence type="ECO:0000256" key="3">
    <source>
        <dbReference type="SAM" id="SignalP"/>
    </source>
</evidence>
<dbReference type="SUPFAM" id="SSF53822">
    <property type="entry name" value="Periplasmic binding protein-like I"/>
    <property type="match status" value="1"/>
</dbReference>
<dbReference type="Pfam" id="PF13458">
    <property type="entry name" value="Peripla_BP_6"/>
    <property type="match status" value="1"/>
</dbReference>
<gene>
    <name evidence="5" type="ORF">EPA93_19615</name>
</gene>
<dbReference type="OrthoDB" id="9783240at2"/>
<sequence>MHRRWSRIFVLAMAIPLLLAMLAACGAGTTPTGNSTGNGGTAAKGSTIIKIGTDFPASGKDESTGKPAENGAHLAVDQANAQNLLPGYKFVFDPKDDVGPNGAHDPAVGQKNVTDLAGDALVAGIAGPINSNVAQSQLPVVNQVPIALISPANTNDCLTKEVPQDECGGAKSKISVYRPTGKVTYFRIATPDQYQGKALADFSYKVKGYRKAYVFDDSETYGAGLANVFVEQFKSLGGTVLDRKSVANTTTSFVNLLTQAAAGKPDVIFFGGNDSTGGTPLRQQMMQVPELKNTALIGGDGMSTSAFARTIRNTGGPVFTSVAGADAQKLDSAKKFLQDFDKVYGINNISSYSAASYDCAMIIMQAVKAAINKGVATPKDSSDLTQAKVFRQAVIDAIQNIDYNGVTGHHTFDKDGDTTNHVISIYTIADNPDQGNGWKYLTQLKY</sequence>
<feature type="chain" id="PRO_5020879752" evidence="3">
    <location>
        <begin position="27"/>
        <end position="446"/>
    </location>
</feature>
<name>A0A4P6JRY6_KTERU</name>
<dbReference type="RefSeq" id="WP_129889136.1">
    <property type="nucleotide sequence ID" value="NZ_CP035758.1"/>
</dbReference>
<protein>
    <submittedName>
        <fullName evidence="5">Branched-chain amino acid ABC transporter substrate-binding protein</fullName>
    </submittedName>
</protein>
<dbReference type="PANTHER" id="PTHR47151">
    <property type="entry name" value="LEU/ILE/VAL-BINDING ABC TRANSPORTER SUBUNIT"/>
    <property type="match status" value="1"/>
</dbReference>
<organism evidence="5 6">
    <name type="scientific">Ktedonosporobacter rubrisoli</name>
    <dbReference type="NCBI Taxonomy" id="2509675"/>
    <lineage>
        <taxon>Bacteria</taxon>
        <taxon>Bacillati</taxon>
        <taxon>Chloroflexota</taxon>
        <taxon>Ktedonobacteria</taxon>
        <taxon>Ktedonobacterales</taxon>
        <taxon>Ktedonosporobacteraceae</taxon>
        <taxon>Ktedonosporobacter</taxon>
    </lineage>
</organism>
<dbReference type="Proteomes" id="UP000290365">
    <property type="component" value="Chromosome"/>
</dbReference>
<dbReference type="InterPro" id="IPR028081">
    <property type="entry name" value="Leu-bd"/>
</dbReference>
<dbReference type="PANTHER" id="PTHR47151:SF2">
    <property type="entry name" value="AMINO ACID BINDING PROTEIN"/>
    <property type="match status" value="1"/>
</dbReference>
<keyword evidence="2 3" id="KW-0732">Signal</keyword>
<feature type="signal peptide" evidence="3">
    <location>
        <begin position="1"/>
        <end position="26"/>
    </location>
</feature>
<dbReference type="InterPro" id="IPR028082">
    <property type="entry name" value="Peripla_BP_I"/>
</dbReference>
<evidence type="ECO:0000256" key="1">
    <source>
        <dbReference type="ARBA" id="ARBA00010062"/>
    </source>
</evidence>
<keyword evidence="6" id="KW-1185">Reference proteome</keyword>
<proteinExistence type="inferred from homology"/>
<dbReference type="PROSITE" id="PS51257">
    <property type="entry name" value="PROKAR_LIPOPROTEIN"/>
    <property type="match status" value="1"/>
</dbReference>
<dbReference type="Gene3D" id="3.40.50.2300">
    <property type="match status" value="2"/>
</dbReference>
<feature type="domain" description="Leucine-binding protein" evidence="4">
    <location>
        <begin position="49"/>
        <end position="429"/>
    </location>
</feature>